<dbReference type="SUPFAM" id="SSF49452">
    <property type="entry name" value="Starch-binding domain-like"/>
    <property type="match status" value="1"/>
</dbReference>
<evidence type="ECO:0000313" key="2">
    <source>
        <dbReference type="Proteomes" id="UP000566071"/>
    </source>
</evidence>
<name>A0ABX1W2M3_9SPHI</name>
<dbReference type="InterPro" id="IPR013784">
    <property type="entry name" value="Carb-bd-like_fold"/>
</dbReference>
<dbReference type="Gene3D" id="2.60.40.1120">
    <property type="entry name" value="Carboxypeptidase-like, regulatory domain"/>
    <property type="match status" value="1"/>
</dbReference>
<evidence type="ECO:0000313" key="1">
    <source>
        <dbReference type="EMBL" id="NNU34481.1"/>
    </source>
</evidence>
<gene>
    <name evidence="1" type="ORF">HK413_10810</name>
</gene>
<accession>A0ABX1W2M3</accession>
<reference evidence="1 2" key="1">
    <citation type="submission" date="2020-05" db="EMBL/GenBank/DDBJ databases">
        <authorList>
            <person name="Khan S.A."/>
            <person name="Jeon C.O."/>
            <person name="Chun B.H."/>
        </authorList>
    </citation>
    <scope>NUCLEOTIDE SEQUENCE [LARGE SCALE GENOMIC DNA]</scope>
    <source>
        <strain evidence="1 2">S1162</strain>
    </source>
</reference>
<proteinExistence type="predicted"/>
<dbReference type="EMBL" id="JABFCR010000049">
    <property type="protein sequence ID" value="NNU34481.1"/>
    <property type="molecule type" value="Genomic_DNA"/>
</dbReference>
<organism evidence="1 2">
    <name type="scientific">Mucilaginibacter humi</name>
    <dbReference type="NCBI Taxonomy" id="2732510"/>
    <lineage>
        <taxon>Bacteria</taxon>
        <taxon>Pseudomonadati</taxon>
        <taxon>Bacteroidota</taxon>
        <taxon>Sphingobacteriia</taxon>
        <taxon>Sphingobacteriales</taxon>
        <taxon>Sphingobacteriaceae</taxon>
        <taxon>Mucilaginibacter</taxon>
    </lineage>
</organism>
<sequence>MKPLYRLLFIFILLVNVKVFAQGRYTVAGIVTDESGVIQKGATVFISGSKKITTSDDAGQFEFNDIDAGTYQLSVKLLGFYPFTENIQCMTRRLRLMSG</sequence>
<comment type="caution">
    <text evidence="1">The sequence shown here is derived from an EMBL/GenBank/DDBJ whole genome shotgun (WGS) entry which is preliminary data.</text>
</comment>
<dbReference type="RefSeq" id="WP_175270157.1">
    <property type="nucleotide sequence ID" value="NZ_JABFCR010000049.1"/>
</dbReference>
<keyword evidence="2" id="KW-1185">Reference proteome</keyword>
<protein>
    <submittedName>
        <fullName evidence="1">Carboxypeptidase regulatory-like domain-containing protein</fullName>
    </submittedName>
</protein>
<dbReference type="Pfam" id="PF13620">
    <property type="entry name" value="CarboxypepD_reg"/>
    <property type="match status" value="1"/>
</dbReference>
<dbReference type="Proteomes" id="UP000566071">
    <property type="component" value="Unassembled WGS sequence"/>
</dbReference>